<feature type="transmembrane region" description="Helical" evidence="8">
    <location>
        <begin position="195"/>
        <end position="212"/>
    </location>
</feature>
<evidence type="ECO:0000256" key="1">
    <source>
        <dbReference type="ARBA" id="ARBA00004651"/>
    </source>
</evidence>
<dbReference type="InterPro" id="IPR011606">
    <property type="entry name" value="Brnchd-chn_aa_trnsp_permease"/>
</dbReference>
<reference evidence="9" key="1">
    <citation type="journal article" date="2021" name="PeerJ">
        <title>Extensive microbial diversity within the chicken gut microbiome revealed by metagenomics and culture.</title>
        <authorList>
            <person name="Gilroy R."/>
            <person name="Ravi A."/>
            <person name="Getino M."/>
            <person name="Pursley I."/>
            <person name="Horton D.L."/>
            <person name="Alikhan N.F."/>
            <person name="Baker D."/>
            <person name="Gharbi K."/>
            <person name="Hall N."/>
            <person name="Watson M."/>
            <person name="Adriaenssens E.M."/>
            <person name="Foster-Nyarko E."/>
            <person name="Jarju S."/>
            <person name="Secka A."/>
            <person name="Antonio M."/>
            <person name="Oren A."/>
            <person name="Chaudhuri R.R."/>
            <person name="La Ragione R."/>
            <person name="Hildebrand F."/>
            <person name="Pallen M.J."/>
        </authorList>
    </citation>
    <scope>NUCLEOTIDE SEQUENCE</scope>
    <source>
        <strain evidence="9">CHK186-16707</strain>
    </source>
</reference>
<feature type="transmembrane region" description="Helical" evidence="8">
    <location>
        <begin position="44"/>
        <end position="66"/>
    </location>
</feature>
<dbReference type="PANTHER" id="PTHR34979">
    <property type="entry name" value="INNER MEMBRANE PROTEIN YGAZ"/>
    <property type="match status" value="1"/>
</dbReference>
<dbReference type="GO" id="GO:1903785">
    <property type="term" value="P:L-valine transmembrane transport"/>
    <property type="evidence" value="ECO:0007669"/>
    <property type="project" value="TreeGrafter"/>
</dbReference>
<keyword evidence="3" id="KW-0813">Transport</keyword>
<evidence type="ECO:0000256" key="7">
    <source>
        <dbReference type="ARBA" id="ARBA00023136"/>
    </source>
</evidence>
<dbReference type="EMBL" id="DXAN01000001">
    <property type="protein sequence ID" value="HJA07630.1"/>
    <property type="molecule type" value="Genomic_DNA"/>
</dbReference>
<proteinExistence type="inferred from homology"/>
<dbReference type="Pfam" id="PF03591">
    <property type="entry name" value="AzlC"/>
    <property type="match status" value="1"/>
</dbReference>
<keyword evidence="4" id="KW-1003">Cell membrane</keyword>
<keyword evidence="7 8" id="KW-0472">Membrane</keyword>
<evidence type="ECO:0000256" key="6">
    <source>
        <dbReference type="ARBA" id="ARBA00022989"/>
    </source>
</evidence>
<sequence>MGTPIVLGYLPLGFAYGVLAVKSGIPALWAVAMSALIFAGAGQLIAAGMIGAGAPVLSIVLANLMVNLRHILMSAALAPDVRPLSRTLRTLFALEVTDEVFAVHTSDFRNGAVCRAPRLFACNITAHLGWIAGTAVGAFSGELVTDVRPLGLDYALPAMFLALLLPLCAERLHLMVAVAAALFSLGLNLAGAGRWSVILATLLAATLGLWLACRRGDCDGPDATDAGTKERP</sequence>
<comment type="caution">
    <text evidence="9">The sequence shown here is derived from an EMBL/GenBank/DDBJ whole genome shotgun (WGS) entry which is preliminary data.</text>
</comment>
<evidence type="ECO:0000256" key="5">
    <source>
        <dbReference type="ARBA" id="ARBA00022692"/>
    </source>
</evidence>
<feature type="transmembrane region" description="Helical" evidence="8">
    <location>
        <begin position="119"/>
        <end position="139"/>
    </location>
</feature>
<dbReference type="GO" id="GO:0005886">
    <property type="term" value="C:plasma membrane"/>
    <property type="evidence" value="ECO:0007669"/>
    <property type="project" value="UniProtKB-SubCell"/>
</dbReference>
<feature type="transmembrane region" description="Helical" evidence="8">
    <location>
        <begin position="159"/>
        <end position="183"/>
    </location>
</feature>
<evidence type="ECO:0000256" key="4">
    <source>
        <dbReference type="ARBA" id="ARBA00022475"/>
    </source>
</evidence>
<evidence type="ECO:0000256" key="3">
    <source>
        <dbReference type="ARBA" id="ARBA00022448"/>
    </source>
</evidence>
<name>A0A9D2HCP5_9BACT</name>
<dbReference type="PANTHER" id="PTHR34979:SF1">
    <property type="entry name" value="INNER MEMBRANE PROTEIN YGAZ"/>
    <property type="match status" value="1"/>
</dbReference>
<evidence type="ECO:0000256" key="2">
    <source>
        <dbReference type="ARBA" id="ARBA00010735"/>
    </source>
</evidence>
<comment type="similarity">
    <text evidence="2">Belongs to the AzlC family.</text>
</comment>
<dbReference type="Proteomes" id="UP000824225">
    <property type="component" value="Unassembled WGS sequence"/>
</dbReference>
<protein>
    <submittedName>
        <fullName evidence="9">AzlC family ABC transporter permease</fullName>
    </submittedName>
</protein>
<evidence type="ECO:0000313" key="9">
    <source>
        <dbReference type="EMBL" id="HJA07630.1"/>
    </source>
</evidence>
<keyword evidence="5 8" id="KW-0812">Transmembrane</keyword>
<dbReference type="AlphaFoldDB" id="A0A9D2HCP5"/>
<gene>
    <name evidence="9" type="ORF">H9962_00345</name>
</gene>
<reference evidence="9" key="2">
    <citation type="submission" date="2021-04" db="EMBL/GenBank/DDBJ databases">
        <authorList>
            <person name="Gilroy R."/>
        </authorList>
    </citation>
    <scope>NUCLEOTIDE SEQUENCE</scope>
    <source>
        <strain evidence="9">CHK186-16707</strain>
    </source>
</reference>
<evidence type="ECO:0000256" key="8">
    <source>
        <dbReference type="SAM" id="Phobius"/>
    </source>
</evidence>
<organism evidence="9 10">
    <name type="scientific">Candidatus Mailhella merdigallinarum</name>
    <dbReference type="NCBI Taxonomy" id="2838658"/>
    <lineage>
        <taxon>Bacteria</taxon>
        <taxon>Pseudomonadati</taxon>
        <taxon>Thermodesulfobacteriota</taxon>
        <taxon>Desulfovibrionia</taxon>
        <taxon>Desulfovibrionales</taxon>
        <taxon>Desulfovibrionaceae</taxon>
        <taxon>Mailhella</taxon>
    </lineage>
</organism>
<comment type="subcellular location">
    <subcellularLocation>
        <location evidence="1">Cell membrane</location>
        <topology evidence="1">Multi-pass membrane protein</topology>
    </subcellularLocation>
</comment>
<feature type="transmembrane region" description="Helical" evidence="8">
    <location>
        <begin position="12"/>
        <end position="38"/>
    </location>
</feature>
<accession>A0A9D2HCP5</accession>
<evidence type="ECO:0000313" key="10">
    <source>
        <dbReference type="Proteomes" id="UP000824225"/>
    </source>
</evidence>
<keyword evidence="6 8" id="KW-1133">Transmembrane helix</keyword>